<dbReference type="GO" id="GO:0019867">
    <property type="term" value="C:outer membrane"/>
    <property type="evidence" value="ECO:0007669"/>
    <property type="project" value="InterPro"/>
</dbReference>
<dbReference type="EMBL" id="DF820456">
    <property type="protein sequence ID" value="GAK50742.1"/>
    <property type="molecule type" value="Genomic_DNA"/>
</dbReference>
<keyword evidence="2" id="KW-0472">Membrane</keyword>
<dbReference type="STRING" id="1499966.U14_01976"/>
<dbReference type="HOGENOM" id="CLU_1313386_0_0_0"/>
<dbReference type="Proteomes" id="UP000030700">
    <property type="component" value="Unassembled WGS sequence"/>
</dbReference>
<evidence type="ECO:0000256" key="2">
    <source>
        <dbReference type="ARBA" id="ARBA00023136"/>
    </source>
</evidence>
<evidence type="ECO:0000259" key="3">
    <source>
        <dbReference type="Pfam" id="PF01103"/>
    </source>
</evidence>
<reference evidence="4" key="1">
    <citation type="journal article" date="2015" name="PeerJ">
        <title>First genomic representation of candidate bacterial phylum KSB3 points to enhanced environmental sensing as a trigger of wastewater bulking.</title>
        <authorList>
            <person name="Sekiguchi Y."/>
            <person name="Ohashi A."/>
            <person name="Parks D.H."/>
            <person name="Yamauchi T."/>
            <person name="Tyson G.W."/>
            <person name="Hugenholtz P."/>
        </authorList>
    </citation>
    <scope>NUCLEOTIDE SEQUENCE [LARGE SCALE GENOMIC DNA]</scope>
</reference>
<gene>
    <name evidence="4" type="ORF">U14_01976</name>
</gene>
<dbReference type="Pfam" id="PF01103">
    <property type="entry name" value="Omp85"/>
    <property type="match status" value="1"/>
</dbReference>
<evidence type="ECO:0000313" key="4">
    <source>
        <dbReference type="EMBL" id="GAK50742.1"/>
    </source>
</evidence>
<evidence type="ECO:0000256" key="1">
    <source>
        <dbReference type="ARBA" id="ARBA00004370"/>
    </source>
</evidence>
<accession>A0A0S6VZ33</accession>
<dbReference type="AlphaFoldDB" id="A0A0S6VZ33"/>
<organism evidence="4">
    <name type="scientific">Candidatus Moduliflexus flocculans</name>
    <dbReference type="NCBI Taxonomy" id="1499966"/>
    <lineage>
        <taxon>Bacteria</taxon>
        <taxon>Candidatus Moduliflexota</taxon>
        <taxon>Candidatus Moduliflexia</taxon>
        <taxon>Candidatus Moduliflexales</taxon>
        <taxon>Candidatus Moduliflexaceae</taxon>
    </lineage>
</organism>
<sequence>MDASLKATIEEETTSLLDFDENVSSIFVRTRIDRQDTYPFPHSGGLVEIDFYWASQDFGGEVDFSKLSFNWDRYFPIAKKHTFGIRLQGGTDFNTELPAYNQFLLGGRDSFVGYKAEEIRGNNLGILGLEYRYQLLKMPAPIGGSMFFTLIGNAGDVWEKISDVTEDFSPRYGGSAGIGVDTFLGPVTADFSMGDEGRYIFYLSIGKKF</sequence>
<proteinExistence type="predicted"/>
<protein>
    <submittedName>
        <fullName evidence="4">Surface antigen, D15</fullName>
    </submittedName>
</protein>
<dbReference type="Gene3D" id="2.40.160.50">
    <property type="entry name" value="membrane protein fhac: a member of the omp85/tpsb transporter family"/>
    <property type="match status" value="1"/>
</dbReference>
<keyword evidence="5" id="KW-1185">Reference proteome</keyword>
<name>A0A0S6VZ33_9BACT</name>
<dbReference type="InterPro" id="IPR000184">
    <property type="entry name" value="Bac_surfAg_D15"/>
</dbReference>
<comment type="subcellular location">
    <subcellularLocation>
        <location evidence="1">Membrane</location>
    </subcellularLocation>
</comment>
<evidence type="ECO:0000313" key="5">
    <source>
        <dbReference type="Proteomes" id="UP000030700"/>
    </source>
</evidence>
<feature type="domain" description="Bacterial surface antigen (D15)" evidence="3">
    <location>
        <begin position="16"/>
        <end position="209"/>
    </location>
</feature>